<dbReference type="EMBL" id="CAJVCH010546169">
    <property type="protein sequence ID" value="CAG7828119.1"/>
    <property type="molecule type" value="Genomic_DNA"/>
</dbReference>
<dbReference type="PANTHER" id="PTHR11177:SF360">
    <property type="entry name" value="CHITINASE 4-RELATED"/>
    <property type="match status" value="1"/>
</dbReference>
<evidence type="ECO:0000313" key="11">
    <source>
        <dbReference type="EMBL" id="CAG7828119.1"/>
    </source>
</evidence>
<dbReference type="FunFam" id="3.10.50.10:FF:000001">
    <property type="entry name" value="Chitinase 3-like 1"/>
    <property type="match status" value="1"/>
</dbReference>
<dbReference type="SMART" id="SM00636">
    <property type="entry name" value="Glyco_18"/>
    <property type="match status" value="1"/>
</dbReference>
<dbReference type="GO" id="GO:0006032">
    <property type="term" value="P:chitin catabolic process"/>
    <property type="evidence" value="ECO:0007669"/>
    <property type="project" value="TreeGrafter"/>
</dbReference>
<dbReference type="FunFam" id="3.20.20.80:FF:000097">
    <property type="entry name" value="Probable chitinase 2"/>
    <property type="match status" value="1"/>
</dbReference>
<keyword evidence="3" id="KW-1015">Disulfide bond</keyword>
<dbReference type="InterPro" id="IPR001579">
    <property type="entry name" value="Glyco_hydro_18_chit_AS"/>
</dbReference>
<proteinExistence type="inferred from homology"/>
<feature type="domain" description="Chitin-binding type-2" evidence="9">
    <location>
        <begin position="436"/>
        <end position="497"/>
    </location>
</feature>
<dbReference type="AlphaFoldDB" id="A0A8J2PLL0"/>
<keyword evidence="1" id="KW-0147">Chitin-binding</keyword>
<gene>
    <name evidence="11" type="ORF">AFUS01_LOCUS38066</name>
</gene>
<keyword evidence="2 5" id="KW-0378">Hydrolase</keyword>
<feature type="chain" id="PRO_5035188275" description="Chitinase" evidence="8">
    <location>
        <begin position="20"/>
        <end position="533"/>
    </location>
</feature>
<dbReference type="PROSITE" id="PS01095">
    <property type="entry name" value="GH18_1"/>
    <property type="match status" value="1"/>
</dbReference>
<dbReference type="InterPro" id="IPR050314">
    <property type="entry name" value="Glycosyl_Hydrlase_18"/>
</dbReference>
<dbReference type="GO" id="GO:0004568">
    <property type="term" value="F:chitinase activity"/>
    <property type="evidence" value="ECO:0007669"/>
    <property type="project" value="TreeGrafter"/>
</dbReference>
<dbReference type="PANTHER" id="PTHR11177">
    <property type="entry name" value="CHITINASE"/>
    <property type="match status" value="1"/>
</dbReference>
<dbReference type="CDD" id="cd02872">
    <property type="entry name" value="GH18_chitolectin_chitotriosidase"/>
    <property type="match status" value="1"/>
</dbReference>
<dbReference type="SMART" id="SM00494">
    <property type="entry name" value="ChtBD2"/>
    <property type="match status" value="1"/>
</dbReference>
<protein>
    <recommendedName>
        <fullName evidence="13">Chitinase</fullName>
    </recommendedName>
</protein>
<reference evidence="11" key="1">
    <citation type="submission" date="2021-06" db="EMBL/GenBank/DDBJ databases">
        <authorList>
            <person name="Hodson N. C."/>
            <person name="Mongue J. A."/>
            <person name="Jaron S. K."/>
        </authorList>
    </citation>
    <scope>NUCLEOTIDE SEQUENCE</scope>
</reference>
<dbReference type="InterPro" id="IPR002557">
    <property type="entry name" value="Chitin-bd_dom"/>
</dbReference>
<dbReference type="PROSITE" id="PS51910">
    <property type="entry name" value="GH18_2"/>
    <property type="match status" value="1"/>
</dbReference>
<feature type="compositionally biased region" description="Low complexity" evidence="7">
    <location>
        <begin position="416"/>
        <end position="431"/>
    </location>
</feature>
<keyword evidence="12" id="KW-1185">Reference proteome</keyword>
<evidence type="ECO:0008006" key="13">
    <source>
        <dbReference type="Google" id="ProtNLM"/>
    </source>
</evidence>
<dbReference type="GO" id="GO:0005576">
    <property type="term" value="C:extracellular region"/>
    <property type="evidence" value="ECO:0007669"/>
    <property type="project" value="InterPro"/>
</dbReference>
<evidence type="ECO:0000256" key="3">
    <source>
        <dbReference type="ARBA" id="ARBA00023157"/>
    </source>
</evidence>
<sequence length="533" mass="59681">MKIQVVLLLAIVAVHYTAARSVTADTKKVVCYYGSWAVYRPGLGKFDVENIDPFLCTHIVYGFVGLGYDNKVNVLDSYNDLEDNYGKGAMKRFTGLKSKNPNLKALLAIGGWNEGSSKYSDMVSSAASRRTFIDSVLQFLPSQNFDGLDLDWEYPGHRGGKPEDKNNFDLLMAELREEFNKRGYLLTAAVSAGEATIVNAYNIPNMARYLDFISIMAYDFHGAFDGYAHHHSPLYEYPEDRAHNSETFNMAHAVKVWHDGGAPYDKLVLGLGSYGRGFTLDNANNNKPFDPASRPLPPAQYTRDIEGGVWGYNEICEDLSRNQWEVVHVDAFRAPYAVRGQYWIGYDDVDSITEKSIFARDLGLAGVMVWSIETDDFQGTCGETFPLVKAMWKAVNGDIIAPPTPTTTTRDPELPPETTTTTTTTTSRPIPTGEPGNICKKEGFNADPDDCHIFYRCEWDPINDSWHITPFMCGPGTGFSEEKQACDFEQNIPRCRQWIAEDKRGSRVMNAETEETLTIRTDVGLCGKFKSSW</sequence>
<dbReference type="InterPro" id="IPR011583">
    <property type="entry name" value="Chitinase_II/V-like_cat"/>
</dbReference>
<feature type="domain" description="GH18" evidence="10">
    <location>
        <begin position="27"/>
        <end position="398"/>
    </location>
</feature>
<evidence type="ECO:0000256" key="1">
    <source>
        <dbReference type="ARBA" id="ARBA00022669"/>
    </source>
</evidence>
<feature type="signal peptide" evidence="8">
    <location>
        <begin position="1"/>
        <end position="19"/>
    </location>
</feature>
<dbReference type="GO" id="GO:0005975">
    <property type="term" value="P:carbohydrate metabolic process"/>
    <property type="evidence" value="ECO:0007669"/>
    <property type="project" value="InterPro"/>
</dbReference>
<dbReference type="OrthoDB" id="73875at2759"/>
<evidence type="ECO:0000259" key="9">
    <source>
        <dbReference type="PROSITE" id="PS50940"/>
    </source>
</evidence>
<evidence type="ECO:0000259" key="10">
    <source>
        <dbReference type="PROSITE" id="PS51910"/>
    </source>
</evidence>
<name>A0A8J2PLL0_9HEXA</name>
<evidence type="ECO:0000313" key="12">
    <source>
        <dbReference type="Proteomes" id="UP000708208"/>
    </source>
</evidence>
<dbReference type="PROSITE" id="PS50940">
    <property type="entry name" value="CHIT_BIND_II"/>
    <property type="match status" value="1"/>
</dbReference>
<accession>A0A8J2PLL0</accession>
<feature type="region of interest" description="Disordered" evidence="7">
    <location>
        <begin position="400"/>
        <end position="438"/>
    </location>
</feature>
<dbReference type="Proteomes" id="UP000708208">
    <property type="component" value="Unassembled WGS sequence"/>
</dbReference>
<evidence type="ECO:0000256" key="5">
    <source>
        <dbReference type="RuleBase" id="RU000489"/>
    </source>
</evidence>
<keyword evidence="8" id="KW-0732">Signal</keyword>
<evidence type="ECO:0000256" key="2">
    <source>
        <dbReference type="ARBA" id="ARBA00022801"/>
    </source>
</evidence>
<dbReference type="InterPro" id="IPR001223">
    <property type="entry name" value="Glyco_hydro18_cat"/>
</dbReference>
<comment type="similarity">
    <text evidence="6">Belongs to the glycosyl hydrolase 18 family.</text>
</comment>
<dbReference type="GO" id="GO:0008061">
    <property type="term" value="F:chitin binding"/>
    <property type="evidence" value="ECO:0007669"/>
    <property type="project" value="UniProtKB-KW"/>
</dbReference>
<keyword evidence="4 5" id="KW-0326">Glycosidase</keyword>
<dbReference type="Pfam" id="PF01607">
    <property type="entry name" value="CBM_14"/>
    <property type="match status" value="1"/>
</dbReference>
<evidence type="ECO:0000256" key="7">
    <source>
        <dbReference type="SAM" id="MobiDB-lite"/>
    </source>
</evidence>
<evidence type="ECO:0000256" key="6">
    <source>
        <dbReference type="RuleBase" id="RU004453"/>
    </source>
</evidence>
<comment type="caution">
    <text evidence="11">The sequence shown here is derived from an EMBL/GenBank/DDBJ whole genome shotgun (WGS) entry which is preliminary data.</text>
</comment>
<evidence type="ECO:0000256" key="4">
    <source>
        <dbReference type="ARBA" id="ARBA00023295"/>
    </source>
</evidence>
<organism evidence="11 12">
    <name type="scientific">Allacma fusca</name>
    <dbReference type="NCBI Taxonomy" id="39272"/>
    <lineage>
        <taxon>Eukaryota</taxon>
        <taxon>Metazoa</taxon>
        <taxon>Ecdysozoa</taxon>
        <taxon>Arthropoda</taxon>
        <taxon>Hexapoda</taxon>
        <taxon>Collembola</taxon>
        <taxon>Symphypleona</taxon>
        <taxon>Sminthuridae</taxon>
        <taxon>Allacma</taxon>
    </lineage>
</organism>
<evidence type="ECO:0000256" key="8">
    <source>
        <dbReference type="SAM" id="SignalP"/>
    </source>
</evidence>
<dbReference type="Pfam" id="PF00704">
    <property type="entry name" value="Glyco_hydro_18"/>
    <property type="match status" value="1"/>
</dbReference>